<organism evidence="1 2">
    <name type="scientific">Corynebacterium pyruviciproducens</name>
    <dbReference type="NCBI Taxonomy" id="598660"/>
    <lineage>
        <taxon>Bacteria</taxon>
        <taxon>Bacillati</taxon>
        <taxon>Actinomycetota</taxon>
        <taxon>Actinomycetes</taxon>
        <taxon>Mycobacteriales</taxon>
        <taxon>Corynebacteriaceae</taxon>
        <taxon>Corynebacterium</taxon>
    </lineage>
</organism>
<reference evidence="1" key="1">
    <citation type="submission" date="2017-12" db="EMBL/GenBank/DDBJ databases">
        <authorList>
            <person name="Thomas-White K."/>
            <person name="Wolfe A.J."/>
        </authorList>
    </citation>
    <scope>NUCLEOTIDE SEQUENCE</scope>
    <source>
        <strain evidence="1">UMB0763</strain>
    </source>
</reference>
<dbReference type="AlphaFoldDB" id="A0AAF0YWA3"/>
<reference evidence="1" key="2">
    <citation type="submission" date="2023-10" db="EMBL/GenBank/DDBJ databases">
        <authorList>
            <person name="Choi B."/>
        </authorList>
    </citation>
    <scope>NUCLEOTIDE SEQUENCE</scope>
    <source>
        <strain evidence="1">UMB0763</strain>
    </source>
</reference>
<evidence type="ECO:0000313" key="2">
    <source>
        <dbReference type="Proteomes" id="UP000234560"/>
    </source>
</evidence>
<evidence type="ECO:0000313" key="1">
    <source>
        <dbReference type="EMBL" id="WOT02378.1"/>
    </source>
</evidence>
<protein>
    <recommendedName>
        <fullName evidence="3">DUF559 domain-containing protein</fullName>
    </recommendedName>
</protein>
<gene>
    <name evidence="1" type="ORF">CYJ47_00940</name>
</gene>
<dbReference type="KEGG" id="cpyr:CYJ47_00940"/>
<dbReference type="Proteomes" id="UP000234560">
    <property type="component" value="Chromosome"/>
</dbReference>
<name>A0AAF0YWA3_9CORY</name>
<proteinExistence type="predicted"/>
<sequence length="286" mass="31778">MKIAKTVYYPRQDFEGSPPGEKSAILSLGLGITGYALVGRSAATIWQLPNIDTRKAFVPEVRGRRRAPCIDLHMRNVSSTEIRSVTWSAYDFFTASPAMAVVDVARWHGLREAVEVGDILVRNGKTSQDEILACARLRSGSRKQSVAVEAAGLINNRSESVRESDVKVTLHNLGFSGFVQQAEIFSTVGVFLGRGDFFFPDFSVAVEYDGRGKTHGEFGVSPESALHSERYREKLLLDEGVRLVRVTGEMWRDEDWTTTLARTIQANRGNVFPASQWRPASIRIPN</sequence>
<accession>A0AAF0YWA3</accession>
<dbReference type="EMBL" id="CP136958">
    <property type="protein sequence ID" value="WOT02378.1"/>
    <property type="molecule type" value="Genomic_DNA"/>
</dbReference>
<evidence type="ECO:0008006" key="3">
    <source>
        <dbReference type="Google" id="ProtNLM"/>
    </source>
</evidence>
<dbReference type="RefSeq" id="WP_101678725.1">
    <property type="nucleotide sequence ID" value="NZ_CP136958.1"/>
</dbReference>